<reference evidence="1 2" key="1">
    <citation type="submission" date="2020-08" db="EMBL/GenBank/DDBJ databases">
        <title>Genomic Encyclopedia of Type Strains, Phase IV (KMG-IV): sequencing the most valuable type-strain genomes for metagenomic binning, comparative biology and taxonomic classification.</title>
        <authorList>
            <person name="Goeker M."/>
        </authorList>
    </citation>
    <scope>NUCLEOTIDE SEQUENCE [LARGE SCALE GENOMIC DNA]</scope>
    <source>
        <strain evidence="1 2">DSM 101806</strain>
    </source>
</reference>
<proteinExistence type="predicted"/>
<dbReference type="EMBL" id="JACIEH010000003">
    <property type="protein sequence ID" value="MBB4099688.1"/>
    <property type="molecule type" value="Genomic_DNA"/>
</dbReference>
<keyword evidence="2" id="KW-1185">Reference proteome</keyword>
<comment type="caution">
    <text evidence="1">The sequence shown here is derived from an EMBL/GenBank/DDBJ whole genome shotgun (WGS) entry which is preliminary data.</text>
</comment>
<dbReference type="RefSeq" id="WP_183999064.1">
    <property type="nucleotide sequence ID" value="NZ_JACIEH010000003.1"/>
</dbReference>
<evidence type="ECO:0000313" key="1">
    <source>
        <dbReference type="EMBL" id="MBB4099688.1"/>
    </source>
</evidence>
<dbReference type="Proteomes" id="UP000557392">
    <property type="component" value="Unassembled WGS sequence"/>
</dbReference>
<gene>
    <name evidence="1" type="ORF">GGR46_003260</name>
</gene>
<protein>
    <submittedName>
        <fullName evidence="1">Uncharacterized protein</fullName>
    </submittedName>
</protein>
<dbReference type="AlphaFoldDB" id="A0A7W6JU89"/>
<evidence type="ECO:0000313" key="2">
    <source>
        <dbReference type="Proteomes" id="UP000557392"/>
    </source>
</evidence>
<sequence length="169" mass="17752">MIAALALLLAGPGETFPDPIGPAAEGKLQCHVPDRARRTCQSLASYRPDGKGGLLNTAEVLIAPQASLVMRTVTPVAIRDGAICGPLSREAIGKAEFLVDGAVLDAEKTASLRATILDSWAAMLDHEVCTRYTVSGDHLVAHPAVDGKPDAATMDLIWVSPAEDYRVAP</sequence>
<organism evidence="1 2">
    <name type="scientific">Sphingomonas kyeonggiensis</name>
    <dbReference type="NCBI Taxonomy" id="1268553"/>
    <lineage>
        <taxon>Bacteria</taxon>
        <taxon>Pseudomonadati</taxon>
        <taxon>Pseudomonadota</taxon>
        <taxon>Alphaproteobacteria</taxon>
        <taxon>Sphingomonadales</taxon>
        <taxon>Sphingomonadaceae</taxon>
        <taxon>Sphingomonas</taxon>
    </lineage>
</organism>
<name>A0A7W6JU89_9SPHN</name>
<accession>A0A7W6JU89</accession>